<dbReference type="SUPFAM" id="SSF82693">
    <property type="entry name" value="Multidrug efflux transporter AcrB pore domain, PN1, PN2, PC1 and PC2 subdomains"/>
    <property type="match status" value="2"/>
</dbReference>
<feature type="region of interest" description="Disordered" evidence="1">
    <location>
        <begin position="1043"/>
        <end position="1064"/>
    </location>
</feature>
<proteinExistence type="predicted"/>
<dbReference type="Proteomes" id="UP000277424">
    <property type="component" value="Unassembled WGS sequence"/>
</dbReference>
<dbReference type="SUPFAM" id="SSF82714">
    <property type="entry name" value="Multidrug efflux transporter AcrB TolC docking domain, DN and DC subdomains"/>
    <property type="match status" value="2"/>
</dbReference>
<dbReference type="PANTHER" id="PTHR32063">
    <property type="match status" value="1"/>
</dbReference>
<keyword evidence="2" id="KW-0472">Membrane</keyword>
<sequence>MNLIDAAIARARTTIAVLVLILIAGTVAYIDIPKESDPDINIPTIYVSLVHEGISPEDSERLLLRPMEQELKSIEGVKEMRSTAYEGGGFVLLEFDAGFDADKALDDVREKVDIAKSELPEETEEPTITEVNFSLFPVLVVTLSGPVPERTLVRLARELRDEIEGIPSVLNVDIAGDREELVEILIDPLKLESYGLRSEDILTFIDRSNRLIAAGALDTGSGRFPVKVPGLFESAEDILDMPLKTDGDAVVRVRDVAEVRRTFKDRESVARLDGEPAVGLQVTKRTGENIIETIEAVRALSERQKQFWPEAVKVTYSQDRSKDIRTMLTDLQNNVISAVLLVMIVIVGALGLRSAGLVGVAIPGSFLLAILVIFTMGITINIVVLFALILAVGMLVDGAIVLTEFADRKMAEGQSPKRAYARAAKRMAWPIIASTATTLAAFLPLLFWPGVVGEFMKFLPITLIATLSASLLMALIFVPTLGAFIGKPGGSLDPEKARALSAEASDDDNETIDLTQVKGPTGLYIRTLDKALTHPGKVVLAAVGTLIFVQWYYATHGHGVEFFPEVEPEQAQILVHARGNLSIEEKKQLAILVEREVLALDAFDSVYSSIGTQVRSGQDKAEDVIATISVEFKDWDKRPPANDILAEIVERSRKYPGILVEPQKQEAGPPVGKPVALEISTLDVSLLEPAAAQIRAKFESMEGLANIEDSRPIPGIQWAIDADRAQAAKFGVDLSMIGNYVRLVTNGLKVTEYRPDDSDEEIDIVVRFPTEYRNLDRFGQLRIQTEQGLIPISNFVTENPEQKVGELKRVDGRRIMSVKADVQPGVLADDKVRELRAWLPDAGLDPRVEVTFKGEDKEQAEAQQFLMRAFAVALFIMAIILLTQFNSFYSAFLILSAVILSTIGVMIGLLVMNKPFGIVMSGVGVIALAGIVVNNNIILIDTYDLMRKQGIPAHEALLRTGAQRLRPVFLTTLTTILGLMPMVLQMNIDFISREVSIGAPSTQWWVQLSTAIVFGLAFATILTLVITPSALKVRANVSDWRARRRQKREEKKVPPVPAEGTTKG</sequence>
<feature type="transmembrane region" description="Helical" evidence="2">
    <location>
        <begin position="889"/>
        <end position="912"/>
    </location>
</feature>
<comment type="caution">
    <text evidence="3">The sequence shown here is derived from an EMBL/GenBank/DDBJ whole genome shotgun (WGS) entry which is preliminary data.</text>
</comment>
<dbReference type="Gene3D" id="3.30.2090.10">
    <property type="entry name" value="Multidrug efflux transporter AcrB TolC docking domain, DN and DC subdomains"/>
    <property type="match status" value="2"/>
</dbReference>
<feature type="transmembrane region" description="Helical" evidence="2">
    <location>
        <begin position="459"/>
        <end position="486"/>
    </location>
</feature>
<keyword evidence="2" id="KW-1133">Transmembrane helix</keyword>
<dbReference type="OrthoDB" id="9798415at2"/>
<dbReference type="Gene3D" id="3.30.70.1320">
    <property type="entry name" value="Multidrug efflux transporter AcrB pore domain like"/>
    <property type="match status" value="1"/>
</dbReference>
<evidence type="ECO:0000256" key="2">
    <source>
        <dbReference type="SAM" id="Phobius"/>
    </source>
</evidence>
<dbReference type="EMBL" id="RBIG01000001">
    <property type="protein sequence ID" value="RKQ72727.1"/>
    <property type="molecule type" value="Genomic_DNA"/>
</dbReference>
<dbReference type="RefSeq" id="WP_121217278.1">
    <property type="nucleotide sequence ID" value="NZ_RBIG01000001.1"/>
</dbReference>
<protein>
    <submittedName>
        <fullName evidence="3">Multidrug efflux pump</fullName>
    </submittedName>
</protein>
<feature type="transmembrane region" description="Helical" evidence="2">
    <location>
        <begin position="335"/>
        <end position="352"/>
    </location>
</feature>
<dbReference type="PRINTS" id="PR00702">
    <property type="entry name" value="ACRIFLAVINRP"/>
</dbReference>
<reference evidence="3 4" key="1">
    <citation type="submission" date="2018-10" db="EMBL/GenBank/DDBJ databases">
        <title>Comparative analysis of microorganisms from saline springs in Andes Mountain Range, Colombia.</title>
        <authorList>
            <person name="Rubin E."/>
        </authorList>
    </citation>
    <scope>NUCLEOTIDE SEQUENCE [LARGE SCALE GENOMIC DNA]</scope>
    <source>
        <strain evidence="3 4">USBA 36</strain>
    </source>
</reference>
<keyword evidence="2" id="KW-0812">Transmembrane</keyword>
<name>A0A420WNX2_9PROT</name>
<dbReference type="Gene3D" id="3.30.70.1440">
    <property type="entry name" value="Multidrug efflux transporter AcrB pore domain"/>
    <property type="match status" value="1"/>
</dbReference>
<dbReference type="InterPro" id="IPR027463">
    <property type="entry name" value="AcrB_DN_DC_subdom"/>
</dbReference>
<feature type="transmembrane region" description="Helical" evidence="2">
    <location>
        <begin position="918"/>
        <end position="939"/>
    </location>
</feature>
<organism evidence="3 4">
    <name type="scientific">Oceanibaculum indicum</name>
    <dbReference type="NCBI Taxonomy" id="526216"/>
    <lineage>
        <taxon>Bacteria</taxon>
        <taxon>Pseudomonadati</taxon>
        <taxon>Pseudomonadota</taxon>
        <taxon>Alphaproteobacteria</taxon>
        <taxon>Rhodospirillales</taxon>
        <taxon>Oceanibaculaceae</taxon>
        <taxon>Oceanibaculum</taxon>
    </lineage>
</organism>
<gene>
    <name evidence="3" type="ORF">BCL74_0495</name>
</gene>
<dbReference type="GO" id="GO:0042910">
    <property type="term" value="F:xenobiotic transmembrane transporter activity"/>
    <property type="evidence" value="ECO:0007669"/>
    <property type="project" value="TreeGrafter"/>
</dbReference>
<feature type="transmembrane region" description="Helical" evidence="2">
    <location>
        <begin position="967"/>
        <end position="984"/>
    </location>
</feature>
<feature type="transmembrane region" description="Helical" evidence="2">
    <location>
        <begin position="538"/>
        <end position="554"/>
    </location>
</feature>
<dbReference type="GO" id="GO:0005886">
    <property type="term" value="C:plasma membrane"/>
    <property type="evidence" value="ECO:0007669"/>
    <property type="project" value="TreeGrafter"/>
</dbReference>
<feature type="transmembrane region" description="Helical" evidence="2">
    <location>
        <begin position="357"/>
        <end position="376"/>
    </location>
</feature>
<feature type="transmembrane region" description="Helical" evidence="2">
    <location>
        <begin position="382"/>
        <end position="406"/>
    </location>
</feature>
<evidence type="ECO:0000313" key="4">
    <source>
        <dbReference type="Proteomes" id="UP000277424"/>
    </source>
</evidence>
<dbReference type="InterPro" id="IPR001036">
    <property type="entry name" value="Acrflvin-R"/>
</dbReference>
<evidence type="ECO:0000256" key="1">
    <source>
        <dbReference type="SAM" id="MobiDB-lite"/>
    </source>
</evidence>
<accession>A0A420WNX2</accession>
<dbReference type="Gene3D" id="3.30.70.1430">
    <property type="entry name" value="Multidrug efflux transporter AcrB pore domain"/>
    <property type="match status" value="2"/>
</dbReference>
<dbReference type="AlphaFoldDB" id="A0A420WNX2"/>
<feature type="transmembrane region" description="Helical" evidence="2">
    <location>
        <begin position="865"/>
        <end position="882"/>
    </location>
</feature>
<dbReference type="SUPFAM" id="SSF82866">
    <property type="entry name" value="Multidrug efflux transporter AcrB transmembrane domain"/>
    <property type="match status" value="2"/>
</dbReference>
<dbReference type="Pfam" id="PF00873">
    <property type="entry name" value="ACR_tran"/>
    <property type="match status" value="1"/>
</dbReference>
<feature type="transmembrane region" description="Helical" evidence="2">
    <location>
        <begin position="1004"/>
        <end position="1026"/>
    </location>
</feature>
<dbReference type="Gene3D" id="1.20.1640.10">
    <property type="entry name" value="Multidrug efflux transporter AcrB transmembrane domain"/>
    <property type="match status" value="2"/>
</dbReference>
<dbReference type="PANTHER" id="PTHR32063:SF0">
    <property type="entry name" value="SWARMING MOTILITY PROTEIN SWRC"/>
    <property type="match status" value="1"/>
</dbReference>
<evidence type="ECO:0000313" key="3">
    <source>
        <dbReference type="EMBL" id="RKQ72727.1"/>
    </source>
</evidence>
<feature type="transmembrane region" description="Helical" evidence="2">
    <location>
        <begin position="427"/>
        <end position="447"/>
    </location>
</feature>